<dbReference type="UniPathway" id="UPA00028">
    <property type="reaction ID" value="UER00004"/>
</dbReference>
<dbReference type="GO" id="GO:0005737">
    <property type="term" value="C:cytoplasm"/>
    <property type="evidence" value="ECO:0007669"/>
    <property type="project" value="TreeGrafter"/>
</dbReference>
<evidence type="ECO:0000313" key="12">
    <source>
        <dbReference type="EMBL" id="MBF0596954.1"/>
    </source>
</evidence>
<proteinExistence type="inferred from homology"/>
<dbReference type="SUPFAM" id="SSF51735">
    <property type="entry name" value="NAD(P)-binding Rossmann-fold domains"/>
    <property type="match status" value="1"/>
</dbReference>
<name>A0A8J7FPG1_9FLAO</name>
<evidence type="ECO:0000256" key="7">
    <source>
        <dbReference type="ARBA" id="ARBA00032024"/>
    </source>
</evidence>
<comment type="similarity">
    <text evidence="2 9">Belongs to the ketopantoate reductase family.</text>
</comment>
<dbReference type="InterPro" id="IPR008927">
    <property type="entry name" value="6-PGluconate_DH-like_C_sf"/>
</dbReference>
<protein>
    <recommendedName>
        <fullName evidence="4 9">2-dehydropantoate 2-reductase</fullName>
        <ecNumber evidence="3 9">1.1.1.169</ecNumber>
    </recommendedName>
    <alternativeName>
        <fullName evidence="7 9">Ketopantoate reductase</fullName>
    </alternativeName>
</protein>
<dbReference type="GO" id="GO:0015940">
    <property type="term" value="P:pantothenate biosynthetic process"/>
    <property type="evidence" value="ECO:0007669"/>
    <property type="project" value="UniProtKB-UniPathway"/>
</dbReference>
<evidence type="ECO:0000256" key="4">
    <source>
        <dbReference type="ARBA" id="ARBA00019465"/>
    </source>
</evidence>
<evidence type="ECO:0000256" key="6">
    <source>
        <dbReference type="ARBA" id="ARBA00023002"/>
    </source>
</evidence>
<feature type="domain" description="Ketopantoate reductase C-terminal" evidence="11">
    <location>
        <begin position="176"/>
        <end position="299"/>
    </location>
</feature>
<dbReference type="EC" id="1.1.1.169" evidence="3 9"/>
<keyword evidence="9" id="KW-0566">Pantothenate biosynthesis</keyword>
<dbReference type="RefSeq" id="WP_194182504.1">
    <property type="nucleotide sequence ID" value="NZ_JADGIK010000003.1"/>
</dbReference>
<evidence type="ECO:0000313" key="13">
    <source>
        <dbReference type="Proteomes" id="UP000608754"/>
    </source>
</evidence>
<dbReference type="Pfam" id="PF08546">
    <property type="entry name" value="ApbA_C"/>
    <property type="match status" value="1"/>
</dbReference>
<dbReference type="InterPro" id="IPR013328">
    <property type="entry name" value="6PGD_dom2"/>
</dbReference>
<evidence type="ECO:0000259" key="10">
    <source>
        <dbReference type="Pfam" id="PF02558"/>
    </source>
</evidence>
<evidence type="ECO:0000256" key="2">
    <source>
        <dbReference type="ARBA" id="ARBA00007870"/>
    </source>
</evidence>
<gene>
    <name evidence="12" type="ORF">IM532_05765</name>
</gene>
<evidence type="ECO:0000256" key="9">
    <source>
        <dbReference type="RuleBase" id="RU362068"/>
    </source>
</evidence>
<keyword evidence="5 9" id="KW-0521">NADP</keyword>
<dbReference type="InterPro" id="IPR051402">
    <property type="entry name" value="KPR-Related"/>
</dbReference>
<dbReference type="Pfam" id="PF02558">
    <property type="entry name" value="ApbA"/>
    <property type="match status" value="1"/>
</dbReference>
<evidence type="ECO:0000256" key="8">
    <source>
        <dbReference type="ARBA" id="ARBA00048793"/>
    </source>
</evidence>
<accession>A0A8J7FPG1</accession>
<dbReference type="InterPro" id="IPR013752">
    <property type="entry name" value="KPA_reductase"/>
</dbReference>
<dbReference type="SUPFAM" id="SSF48179">
    <property type="entry name" value="6-phosphogluconate dehydrogenase C-terminal domain-like"/>
    <property type="match status" value="1"/>
</dbReference>
<dbReference type="Gene3D" id="3.40.50.720">
    <property type="entry name" value="NAD(P)-binding Rossmann-like Domain"/>
    <property type="match status" value="1"/>
</dbReference>
<dbReference type="InterPro" id="IPR013332">
    <property type="entry name" value="KPR_N"/>
</dbReference>
<comment type="caution">
    <text evidence="12">The sequence shown here is derived from an EMBL/GenBank/DDBJ whole genome shotgun (WGS) entry which is preliminary data.</text>
</comment>
<dbReference type="AlphaFoldDB" id="A0A8J7FPG1"/>
<comment type="function">
    <text evidence="9">Catalyzes the NADPH-dependent reduction of ketopantoate into pantoic acid.</text>
</comment>
<evidence type="ECO:0000259" key="11">
    <source>
        <dbReference type="Pfam" id="PF08546"/>
    </source>
</evidence>
<dbReference type="FunFam" id="1.10.1040.10:FF:000017">
    <property type="entry name" value="2-dehydropantoate 2-reductase"/>
    <property type="match status" value="1"/>
</dbReference>
<dbReference type="Gene3D" id="1.10.1040.10">
    <property type="entry name" value="N-(1-d-carboxylethyl)-l-norvaline Dehydrogenase, domain 2"/>
    <property type="match status" value="1"/>
</dbReference>
<evidence type="ECO:0000256" key="3">
    <source>
        <dbReference type="ARBA" id="ARBA00013014"/>
    </source>
</evidence>
<dbReference type="EMBL" id="JADGIK010000003">
    <property type="protein sequence ID" value="MBF0596954.1"/>
    <property type="molecule type" value="Genomic_DNA"/>
</dbReference>
<dbReference type="PANTHER" id="PTHR21708:SF26">
    <property type="entry name" value="2-DEHYDROPANTOATE 2-REDUCTASE"/>
    <property type="match status" value="1"/>
</dbReference>
<dbReference type="InterPro" id="IPR036291">
    <property type="entry name" value="NAD(P)-bd_dom_sf"/>
</dbReference>
<keyword evidence="6 9" id="KW-0560">Oxidoreductase</keyword>
<dbReference type="PANTHER" id="PTHR21708">
    <property type="entry name" value="PROBABLE 2-DEHYDROPANTOATE 2-REDUCTASE"/>
    <property type="match status" value="1"/>
</dbReference>
<feature type="domain" description="Ketopantoate reductase N-terminal" evidence="10">
    <location>
        <begin position="6"/>
        <end position="149"/>
    </location>
</feature>
<comment type="catalytic activity">
    <reaction evidence="8 9">
        <text>(R)-pantoate + NADP(+) = 2-dehydropantoate + NADPH + H(+)</text>
        <dbReference type="Rhea" id="RHEA:16233"/>
        <dbReference type="ChEBI" id="CHEBI:11561"/>
        <dbReference type="ChEBI" id="CHEBI:15378"/>
        <dbReference type="ChEBI" id="CHEBI:15980"/>
        <dbReference type="ChEBI" id="CHEBI:57783"/>
        <dbReference type="ChEBI" id="CHEBI:58349"/>
        <dbReference type="EC" id="1.1.1.169"/>
    </reaction>
</comment>
<dbReference type="NCBIfam" id="TIGR00745">
    <property type="entry name" value="apbA_panE"/>
    <property type="match status" value="1"/>
</dbReference>
<dbReference type="InterPro" id="IPR003710">
    <property type="entry name" value="ApbA"/>
</dbReference>
<organism evidence="12 13">
    <name type="scientific">Faecalibacter rhinopitheci</name>
    <dbReference type="NCBI Taxonomy" id="2779678"/>
    <lineage>
        <taxon>Bacteria</taxon>
        <taxon>Pseudomonadati</taxon>
        <taxon>Bacteroidota</taxon>
        <taxon>Flavobacteriia</taxon>
        <taxon>Flavobacteriales</taxon>
        <taxon>Weeksellaceae</taxon>
        <taxon>Faecalibacter</taxon>
    </lineage>
</organism>
<dbReference type="GO" id="GO:0008677">
    <property type="term" value="F:2-dehydropantoate 2-reductase activity"/>
    <property type="evidence" value="ECO:0007669"/>
    <property type="project" value="UniProtKB-EC"/>
</dbReference>
<sequence>MKINSIYFLGLGALGAKYAASLVDYNENLVKVIVNEERKIRYETEAICVNGKKYDFEYVTSIQNNQFPDLIFLVVKSNQLNDAINDLKPFVGENTMIVSLMNGITSERILAETFGWNRVVNAVAYMDAVKQGNHVTYGSIGRIIFGHVENKSQDILNELHQLLNDAEIPNELTLEIERAQWAKYIVNVVGNQLTYLLEFPYGQFRTNEYLNHLVDLIGKEVITVANAYGVSIGQPEIDKLKKTMKIVDENGKTSMLQDREAKRYSEVDEFSGEIIRLGKQYEIETPYNELIYNMVKAIEKTY</sequence>
<evidence type="ECO:0000256" key="5">
    <source>
        <dbReference type="ARBA" id="ARBA00022857"/>
    </source>
</evidence>
<comment type="pathway">
    <text evidence="1 9">Cofactor biosynthesis; (R)-pantothenate biosynthesis; (R)-pantoate from 3-methyl-2-oxobutanoate: step 2/2.</text>
</comment>
<dbReference type="Proteomes" id="UP000608754">
    <property type="component" value="Unassembled WGS sequence"/>
</dbReference>
<reference evidence="12" key="1">
    <citation type="submission" date="2020-10" db="EMBL/GenBank/DDBJ databases">
        <authorList>
            <person name="Lu T."/>
            <person name="Wang Q."/>
            <person name="Han X."/>
        </authorList>
    </citation>
    <scope>NUCLEOTIDE SEQUENCE</scope>
    <source>
        <strain evidence="12">WQ 117</strain>
    </source>
</reference>
<evidence type="ECO:0000256" key="1">
    <source>
        <dbReference type="ARBA" id="ARBA00004994"/>
    </source>
</evidence>
<keyword evidence="13" id="KW-1185">Reference proteome</keyword>